<proteinExistence type="inferred from homology"/>
<dbReference type="Gene3D" id="2.60.40.1180">
    <property type="entry name" value="Golgi alpha-mannosidase II"/>
    <property type="match status" value="1"/>
</dbReference>
<evidence type="ECO:0000256" key="2">
    <source>
        <dbReference type="ARBA" id="ARBA00007806"/>
    </source>
</evidence>
<reference evidence="7" key="1">
    <citation type="submission" date="2019-04" db="EMBL/GenBank/DDBJ databases">
        <title>Friends and foes A comparative genomics study of 23 Aspergillus species from section Flavi.</title>
        <authorList>
            <consortium name="DOE Joint Genome Institute"/>
            <person name="Kjaerbolling I."/>
            <person name="Vesth T."/>
            <person name="Frisvad J.C."/>
            <person name="Nybo J.L."/>
            <person name="Theobald S."/>
            <person name="Kildgaard S."/>
            <person name="Isbrandt T."/>
            <person name="Kuo A."/>
            <person name="Sato A."/>
            <person name="Lyhne E.K."/>
            <person name="Kogle M.E."/>
            <person name="Wiebenga A."/>
            <person name="Kun R.S."/>
            <person name="Lubbers R.J."/>
            <person name="Makela M.R."/>
            <person name="Barry K."/>
            <person name="Chovatia M."/>
            <person name="Clum A."/>
            <person name="Daum C."/>
            <person name="Haridas S."/>
            <person name="He G."/>
            <person name="LaButti K."/>
            <person name="Lipzen A."/>
            <person name="Mondo S."/>
            <person name="Riley R."/>
            <person name="Salamov A."/>
            <person name="Simmons B.A."/>
            <person name="Magnuson J.K."/>
            <person name="Henrissat B."/>
            <person name="Mortensen U.H."/>
            <person name="Larsen T.O."/>
            <person name="Devries R.P."/>
            <person name="Grigoriev I.V."/>
            <person name="Machida M."/>
            <person name="Baker S.E."/>
            <person name="Andersen M.R."/>
        </authorList>
    </citation>
    <scope>NUCLEOTIDE SEQUENCE [LARGE SCALE GENOMIC DNA]</scope>
    <source>
        <strain evidence="7">CBS 121.62</strain>
    </source>
</reference>
<dbReference type="AlphaFoldDB" id="A0A5N6GZM1"/>
<keyword evidence="4 7" id="KW-0378">Hydrolase</keyword>
<accession>A0A5N6GZM1</accession>
<feature type="domain" description="Glycoside hydrolase family 31 TIM barrel" evidence="5">
    <location>
        <begin position="415"/>
        <end position="717"/>
    </location>
</feature>
<dbReference type="EC" id="3.2.1.20" evidence="3"/>
<dbReference type="InterPro" id="IPR013780">
    <property type="entry name" value="Glyco_hydro_b"/>
</dbReference>
<dbReference type="VEuPathDB" id="FungiDB:AFLA_006193"/>
<dbReference type="Pfam" id="PF01055">
    <property type="entry name" value="Glyco_hydro_31_2nd"/>
    <property type="match status" value="1"/>
</dbReference>
<dbReference type="Pfam" id="PF21365">
    <property type="entry name" value="Glyco_hydro_31_3rd"/>
    <property type="match status" value="1"/>
</dbReference>
<dbReference type="InterPro" id="IPR017853">
    <property type="entry name" value="GH"/>
</dbReference>
<dbReference type="CDD" id="cd06595">
    <property type="entry name" value="GH31_u1"/>
    <property type="match status" value="1"/>
</dbReference>
<comment type="catalytic activity">
    <reaction evidence="1">
        <text>Hydrolysis of terminal, non-reducing (1-&gt;4)-linked alpha-D-glucose residues with release of alpha-D-glucose.</text>
        <dbReference type="EC" id="3.2.1.20"/>
    </reaction>
</comment>
<dbReference type="SUPFAM" id="SSF51011">
    <property type="entry name" value="Glycosyl hydrolase domain"/>
    <property type="match status" value="1"/>
</dbReference>
<evidence type="ECO:0000256" key="1">
    <source>
        <dbReference type="ARBA" id="ARBA00001657"/>
    </source>
</evidence>
<feature type="domain" description="Glycosyl hydrolase family 31 C-terminal" evidence="6">
    <location>
        <begin position="727"/>
        <end position="818"/>
    </location>
</feature>
<dbReference type="EMBL" id="ML734589">
    <property type="protein sequence ID" value="KAB8247405.1"/>
    <property type="molecule type" value="Genomic_DNA"/>
</dbReference>
<dbReference type="InterPro" id="IPR000322">
    <property type="entry name" value="Glyco_hydro_31_TIM"/>
</dbReference>
<organism evidence="7">
    <name type="scientific">Aspergillus flavus</name>
    <dbReference type="NCBI Taxonomy" id="5059"/>
    <lineage>
        <taxon>Eukaryota</taxon>
        <taxon>Fungi</taxon>
        <taxon>Dikarya</taxon>
        <taxon>Ascomycota</taxon>
        <taxon>Pezizomycotina</taxon>
        <taxon>Eurotiomycetes</taxon>
        <taxon>Eurotiomycetidae</taxon>
        <taxon>Eurotiales</taxon>
        <taxon>Aspergillaceae</taxon>
        <taxon>Aspergillus</taxon>
        <taxon>Aspergillus subgen. Circumdati</taxon>
    </lineage>
</organism>
<dbReference type="GO" id="GO:0004558">
    <property type="term" value="F:alpha-1,4-glucosidase activity"/>
    <property type="evidence" value="ECO:0007669"/>
    <property type="project" value="UniProtKB-EC"/>
</dbReference>
<evidence type="ECO:0000256" key="4">
    <source>
        <dbReference type="RuleBase" id="RU361185"/>
    </source>
</evidence>
<name>A0A5N6GZM1_ASPFL</name>
<evidence type="ECO:0000313" key="7">
    <source>
        <dbReference type="EMBL" id="KAB8247405.1"/>
    </source>
</evidence>
<dbReference type="Proteomes" id="UP000325434">
    <property type="component" value="Unassembled WGS sequence"/>
</dbReference>
<dbReference type="GO" id="GO:0005975">
    <property type="term" value="P:carbohydrate metabolic process"/>
    <property type="evidence" value="ECO:0007669"/>
    <property type="project" value="InterPro"/>
</dbReference>
<dbReference type="GO" id="GO:0006491">
    <property type="term" value="P:N-glycan processing"/>
    <property type="evidence" value="ECO:0007669"/>
    <property type="project" value="TreeGrafter"/>
</dbReference>
<dbReference type="VEuPathDB" id="FungiDB:F9C07_7705"/>
<comment type="similarity">
    <text evidence="2 4">Belongs to the glycosyl hydrolase 31 family.</text>
</comment>
<dbReference type="PANTHER" id="PTHR22762">
    <property type="entry name" value="ALPHA-GLUCOSIDASE"/>
    <property type="match status" value="1"/>
</dbReference>
<dbReference type="InterPro" id="IPR048395">
    <property type="entry name" value="Glyco_hydro_31_C"/>
</dbReference>
<keyword evidence="4" id="KW-0326">Glycosidase</keyword>
<dbReference type="PANTHER" id="PTHR22762:SF89">
    <property type="entry name" value="ALPHA-XYLOSIDASE"/>
    <property type="match status" value="1"/>
</dbReference>
<gene>
    <name evidence="7" type="ORF">BDV35DRAFT_404129</name>
</gene>
<sequence length="1026" mass="116361">MSVPVYTSARMSPTSSSNFRFDCLNSGPSHRAGIPPARVMPPLTSFRVSHFVLIFISLKGMSMKNEQSFSLSDHSSQAITAFPKSLRQHRLVPFVSSKTNKGFNENVFRSLSSSPNEKQGWSGSGRNVKQIQFILFEASFHWLVCVVFTSPSKSQADIQNKANKLPGNRRPSCVYVLYVFLNVVKGTKTELDRDHGRISLEGQSGVTRQTAWTKCGESHVFEMEKYVFPTKPKANAGSIVSGPKYRFTVLTDRLLRFEWAEDGQFEDRASTFAINRDLPVPEFRIIDNDGLEIITEHFHLSYDKKRFSPNGMVAHLSAKTTKYGTEWRFGTPSTLNLGGTARTLDLCDGRCDMGDGVLSKAGFAVIDDSESMLFDGQGFVVSRPAGDRVDGYFFAYGRNYKAAIKAFYAVSGKQPVVPRYALGNWWSRYHPYRQEEYLELMDKFHKMDIPLSVAVLDMDWHLVSDEQVPHAGWTGYTWNKKLLPDPAMFARELHERNLKITLNDHPHDGIHSHEDSYEEMAKFLGRDTSHKTPILFDSTDPKFMDAYLNILHRNLEAVGCDFWWIDLQQGPYSKIPGIDPMWMLNHFAYLDHGRDGKIPLILSRYAGPGSHRYPLGFSGDTVVTWASLEFQPEFTATASNIGYGWWSHDIGGHIHGGRDDELVTRWVQLGVFSPIMRLHSSSSRWMSKEPWLYSDECRSAMTQFLRFRHRLVPFLYTRNIICAKEDEPLVQPMYWEYPGREEAYSVPNQFIFGSELVVAPIVQPRDKRTGLASVKAWLPPVGQLVDIFTGTVYDGDRELTLYRPLYGYPVLAREGSIIPLDASPSNGCLNPGAFDVFVVVGKDGYTNVLEDSRDDRLQEDDNARDGKQRVSTIRYAQAEGNLTAEVTGRVWTFYFLGITSVPQNLRVLVNGIDRTEDAIVDVYSYPKGQNLNVRCPYESDERYVITIELGRSPQLSAMDHIPRIEAMIMDYQIEFQMKNKLWDAVQGFHDRPLNVTIGRLTALGYDEAIVGPILELILADSRTVKV</sequence>
<dbReference type="SUPFAM" id="SSF51445">
    <property type="entry name" value="(Trans)glycosidases"/>
    <property type="match status" value="1"/>
</dbReference>
<protein>
    <recommendedName>
        <fullName evidence="3">alpha-glucosidase</fullName>
        <ecNumber evidence="3">3.2.1.20</ecNumber>
    </recommendedName>
</protein>
<evidence type="ECO:0000256" key="3">
    <source>
        <dbReference type="ARBA" id="ARBA00012741"/>
    </source>
</evidence>
<dbReference type="Gene3D" id="3.20.20.80">
    <property type="entry name" value="Glycosidases"/>
    <property type="match status" value="1"/>
</dbReference>
<evidence type="ECO:0000259" key="5">
    <source>
        <dbReference type="Pfam" id="PF01055"/>
    </source>
</evidence>
<evidence type="ECO:0000259" key="6">
    <source>
        <dbReference type="Pfam" id="PF21365"/>
    </source>
</evidence>